<dbReference type="Pfam" id="PF25600">
    <property type="entry name" value="TRIM_CC"/>
    <property type="match status" value="1"/>
</dbReference>
<dbReference type="PANTHER" id="PTHR19872">
    <property type="entry name" value="UBIQUITIN LIGASE SPECIFICITY FACTOR/HREP PROTEIN"/>
    <property type="match status" value="1"/>
</dbReference>
<feature type="domain" description="TRIM8/14/16/25/29/45/65 coiled-coil region" evidence="2">
    <location>
        <begin position="64"/>
        <end position="181"/>
    </location>
</feature>
<dbReference type="InterPro" id="IPR058030">
    <property type="entry name" value="TRIM8/14/16/25/29/45/65_CC"/>
</dbReference>
<organism evidence="3">
    <name type="scientific">Pongo abelii</name>
    <name type="common">Sumatran orangutan</name>
    <name type="synonym">Pongo pygmaeus abelii</name>
    <dbReference type="NCBI Taxonomy" id="9601"/>
    <lineage>
        <taxon>Eukaryota</taxon>
        <taxon>Metazoa</taxon>
        <taxon>Chordata</taxon>
        <taxon>Craniata</taxon>
        <taxon>Vertebrata</taxon>
        <taxon>Euteleostomi</taxon>
        <taxon>Mammalia</taxon>
        <taxon>Eutheria</taxon>
        <taxon>Euarchontoglires</taxon>
        <taxon>Primates</taxon>
        <taxon>Haplorrhini</taxon>
        <taxon>Catarrhini</taxon>
        <taxon>Hominidae</taxon>
        <taxon>Pongo</taxon>
    </lineage>
</organism>
<reference evidence="3" key="1">
    <citation type="submission" date="2017-12" db="EMBL/GenBank/DDBJ databases">
        <title>High-resolution comparative analysis of great ape genomes.</title>
        <authorList>
            <person name="Pollen A."/>
            <person name="Hastie A."/>
            <person name="Hormozdiari F."/>
            <person name="Dougherty M."/>
            <person name="Liu R."/>
            <person name="Chaisson M."/>
            <person name="Hoppe E."/>
            <person name="Hill C."/>
            <person name="Pang A."/>
            <person name="Hillier L."/>
            <person name="Baker C."/>
            <person name="Armstrong J."/>
            <person name="Shendure J."/>
            <person name="Paten B."/>
            <person name="Wilson R."/>
            <person name="Chao H."/>
            <person name="Schneider V."/>
            <person name="Ventura M."/>
            <person name="Kronenberg Z."/>
            <person name="Murali S."/>
            <person name="Gordon D."/>
            <person name="Cantsilieris S."/>
            <person name="Munson K."/>
            <person name="Nelson B."/>
            <person name="Raja A."/>
            <person name="Underwood J."/>
            <person name="Diekhans M."/>
            <person name="Fiddes I."/>
            <person name="Haussler D."/>
            <person name="Eichler E."/>
        </authorList>
    </citation>
    <scope>NUCLEOTIDE SEQUENCE [LARGE SCALE GENOMIC DNA]</scope>
    <source>
        <strain evidence="3">Susie</strain>
    </source>
</reference>
<gene>
    <name evidence="3" type="ORF">CR201_G0035239</name>
</gene>
<evidence type="ECO:0000256" key="1">
    <source>
        <dbReference type="SAM" id="MobiDB-lite"/>
    </source>
</evidence>
<evidence type="ECO:0000313" key="3">
    <source>
        <dbReference type="EMBL" id="PNJ31593.1"/>
    </source>
</evidence>
<sequence>LSQKGYLEKESMAALCWTAESQEKDRAGDQFADSDPKPESSLGPHLQAELQCTQLDLERKLKLNENAISRLQANQKSVLMSVSEVKAVAEMQFGELLAAVRKAQANVMLFLEEKEQAALSQANGIKAHLEYRSAEMEKSKQELERMAAISNTVQFLEEYCKFKNTEDITFPSVYIGLKDKLLGI</sequence>
<feature type="non-terminal residue" evidence="3">
    <location>
        <position position="1"/>
    </location>
</feature>
<dbReference type="PANTHER" id="PTHR19872:SF7">
    <property type="entry name" value="F-BOX AND WD REPEAT DOMAIN CONTAINING PROTEIN 10B-RELATED"/>
    <property type="match status" value="1"/>
</dbReference>
<dbReference type="InterPro" id="IPR051075">
    <property type="entry name" value="SCF_subunit_WD-repeat"/>
</dbReference>
<comment type="caution">
    <text evidence="3">The sequence shown here is derived from an EMBL/GenBank/DDBJ whole genome shotgun (WGS) entry which is preliminary data.</text>
</comment>
<accession>A0A2J8TFA2</accession>
<feature type="compositionally biased region" description="Basic and acidic residues" evidence="1">
    <location>
        <begin position="25"/>
        <end position="38"/>
    </location>
</feature>
<protein>
    <submittedName>
        <fullName evidence="3">TRIM16 isoform 17</fullName>
    </submittedName>
</protein>
<name>A0A2J8TFA2_PONAB</name>
<dbReference type="AlphaFoldDB" id="A0A2J8TFA2"/>
<dbReference type="EMBL" id="NDHI03003499">
    <property type="protein sequence ID" value="PNJ31593.1"/>
    <property type="molecule type" value="Genomic_DNA"/>
</dbReference>
<proteinExistence type="predicted"/>
<feature type="region of interest" description="Disordered" evidence="1">
    <location>
        <begin position="25"/>
        <end position="45"/>
    </location>
</feature>
<feature type="non-terminal residue" evidence="3">
    <location>
        <position position="184"/>
    </location>
</feature>
<evidence type="ECO:0000259" key="2">
    <source>
        <dbReference type="Pfam" id="PF25600"/>
    </source>
</evidence>